<name>A0A8C3YBG4_9CETA</name>
<evidence type="ECO:0000256" key="2">
    <source>
        <dbReference type="ARBA" id="ARBA00022744"/>
    </source>
</evidence>
<evidence type="ECO:0008006" key="5">
    <source>
        <dbReference type="Google" id="ProtNLM"/>
    </source>
</evidence>
<keyword evidence="4" id="KW-1185">Reference proteome</keyword>
<dbReference type="Ensembl" id="ENSCWAT00000002591.1">
    <property type="protein sequence ID" value="ENSCWAP00000002377.1"/>
    <property type="gene ID" value="ENSCWAG00000001923.1"/>
</dbReference>
<evidence type="ECO:0000256" key="1">
    <source>
        <dbReference type="ARBA" id="ARBA00022737"/>
    </source>
</evidence>
<reference evidence="3" key="1">
    <citation type="submission" date="2025-08" db="UniProtKB">
        <authorList>
            <consortium name="Ensembl"/>
        </authorList>
    </citation>
    <scope>IDENTIFICATION</scope>
</reference>
<dbReference type="Proteomes" id="UP000694540">
    <property type="component" value="Unplaced"/>
</dbReference>
<dbReference type="GO" id="GO:0005882">
    <property type="term" value="C:intermediate filament"/>
    <property type="evidence" value="ECO:0007669"/>
    <property type="project" value="UniProtKB-KW"/>
</dbReference>
<keyword evidence="2" id="KW-0416">Keratin</keyword>
<dbReference type="Pfam" id="PF11759">
    <property type="entry name" value="KRTAP"/>
    <property type="match status" value="1"/>
</dbReference>
<dbReference type="GeneTree" id="ENSGT00960000187414"/>
<evidence type="ECO:0000313" key="4">
    <source>
        <dbReference type="Proteomes" id="UP000694540"/>
    </source>
</evidence>
<reference evidence="3" key="2">
    <citation type="submission" date="2025-09" db="UniProtKB">
        <authorList>
            <consortium name="Ensembl"/>
        </authorList>
    </citation>
    <scope>IDENTIFICATION</scope>
</reference>
<dbReference type="InterPro" id="IPR039351">
    <property type="entry name" value="KRTAP8-1"/>
</dbReference>
<protein>
    <recommendedName>
        <fullName evidence="5">Keratin-associated protein 8-1</fullName>
    </recommendedName>
</protein>
<proteinExistence type="predicted"/>
<dbReference type="InterPro" id="IPR021743">
    <property type="entry name" value="KRTAP_type8/19/20/21/22"/>
</dbReference>
<organism evidence="3 4">
    <name type="scientific">Catagonus wagneri</name>
    <name type="common">Chacoan peccary</name>
    <dbReference type="NCBI Taxonomy" id="51154"/>
    <lineage>
        <taxon>Eukaryota</taxon>
        <taxon>Metazoa</taxon>
        <taxon>Chordata</taxon>
        <taxon>Craniata</taxon>
        <taxon>Vertebrata</taxon>
        <taxon>Euteleostomi</taxon>
        <taxon>Mammalia</taxon>
        <taxon>Eutheria</taxon>
        <taxon>Laurasiatheria</taxon>
        <taxon>Artiodactyla</taxon>
        <taxon>Suina</taxon>
        <taxon>Tayassuidae</taxon>
        <taxon>Catagonus</taxon>
    </lineage>
</organism>
<sequence length="63" mass="7307">MSFGFINEGIYPGFYWGSCGYPLGYSVGCGCGRTYSRVGYGFGYGYCGFWPFDYRRCRRFNFH</sequence>
<dbReference type="PANTHER" id="PTHR36131">
    <property type="entry name" value="KERATIN-ASSOCIATED PROTEIN 8-1"/>
    <property type="match status" value="1"/>
</dbReference>
<keyword evidence="1" id="KW-0677">Repeat</keyword>
<dbReference type="PANTHER" id="PTHR36131:SF1">
    <property type="entry name" value="KERATIN-ASSOCIATED PROTEIN 8-1"/>
    <property type="match status" value="1"/>
</dbReference>
<evidence type="ECO:0000313" key="3">
    <source>
        <dbReference type="Ensembl" id="ENSCWAP00000002377.1"/>
    </source>
</evidence>
<dbReference type="AlphaFoldDB" id="A0A8C3YBG4"/>
<accession>A0A8C3YBG4</accession>
<dbReference type="GO" id="GO:0005829">
    <property type="term" value="C:cytosol"/>
    <property type="evidence" value="ECO:0007669"/>
    <property type="project" value="UniProtKB-ARBA"/>
</dbReference>